<gene>
    <name evidence="1" type="ORF">DPEC_G00173430</name>
</gene>
<dbReference type="Proteomes" id="UP001157502">
    <property type="component" value="Chromosome 14"/>
</dbReference>
<comment type="caution">
    <text evidence="1">The sequence shown here is derived from an EMBL/GenBank/DDBJ whole genome shotgun (WGS) entry which is preliminary data.</text>
</comment>
<name>A0ACC2GDT9_DALPE</name>
<sequence>MRNMSCSPVQCPSVRFSPELTITHYQSASWREKHSPSLPTLLFASSLTPVGETCSFLTFRLAPVTSEFRKTTTSEFRKTTTSEFRKTTTSEFGKTTTSEFGKTTTSEFGKTTTSEFGKTTTSEFGKTTTSEFGKTTTSEFGKTTTSEFGKTTTSDFGKTTTSEFRKTTISEFRKTTTSEFRKTTTSEFRKMTTSALFRPGDSAHDGTLPHDAIGECIHVRLSEHGVIGPIGRVIEIRKTRKYTTENHGGSAVTTKVQAGDKRRDGRRNRGWGGTDIRNGVPTAAGKAIPPFQSLGRPAGQRASGIRPEQSGQKPPRQRRAFEPRAAPPARFAGITGVALATASARFPAPH</sequence>
<reference evidence="1" key="1">
    <citation type="submission" date="2021-05" db="EMBL/GenBank/DDBJ databases">
        <authorList>
            <person name="Pan Q."/>
            <person name="Jouanno E."/>
            <person name="Zahm M."/>
            <person name="Klopp C."/>
            <person name="Cabau C."/>
            <person name="Louis A."/>
            <person name="Berthelot C."/>
            <person name="Parey E."/>
            <person name="Roest Crollius H."/>
            <person name="Montfort J."/>
            <person name="Robinson-Rechavi M."/>
            <person name="Bouchez O."/>
            <person name="Lampietro C."/>
            <person name="Lopez Roques C."/>
            <person name="Donnadieu C."/>
            <person name="Postlethwait J."/>
            <person name="Bobe J."/>
            <person name="Dillon D."/>
            <person name="Chandos A."/>
            <person name="von Hippel F."/>
            <person name="Guiguen Y."/>
        </authorList>
    </citation>
    <scope>NUCLEOTIDE SEQUENCE</scope>
    <source>
        <strain evidence="1">YG-Jan2019</strain>
    </source>
</reference>
<dbReference type="EMBL" id="CM055741">
    <property type="protein sequence ID" value="KAJ8001824.1"/>
    <property type="molecule type" value="Genomic_DNA"/>
</dbReference>
<proteinExistence type="predicted"/>
<protein>
    <submittedName>
        <fullName evidence="1">Uncharacterized protein</fullName>
    </submittedName>
</protein>
<organism evidence="1 2">
    <name type="scientific">Dallia pectoralis</name>
    <name type="common">Alaska blackfish</name>
    <dbReference type="NCBI Taxonomy" id="75939"/>
    <lineage>
        <taxon>Eukaryota</taxon>
        <taxon>Metazoa</taxon>
        <taxon>Chordata</taxon>
        <taxon>Craniata</taxon>
        <taxon>Vertebrata</taxon>
        <taxon>Euteleostomi</taxon>
        <taxon>Actinopterygii</taxon>
        <taxon>Neopterygii</taxon>
        <taxon>Teleostei</taxon>
        <taxon>Protacanthopterygii</taxon>
        <taxon>Esociformes</taxon>
        <taxon>Umbridae</taxon>
        <taxon>Dallia</taxon>
    </lineage>
</organism>
<evidence type="ECO:0000313" key="1">
    <source>
        <dbReference type="EMBL" id="KAJ8001824.1"/>
    </source>
</evidence>
<keyword evidence="2" id="KW-1185">Reference proteome</keyword>
<evidence type="ECO:0000313" key="2">
    <source>
        <dbReference type="Proteomes" id="UP001157502"/>
    </source>
</evidence>
<accession>A0ACC2GDT9</accession>